<gene>
    <name evidence="2" type="ORF">CC78DRAFT_306021</name>
</gene>
<evidence type="ECO:0000256" key="1">
    <source>
        <dbReference type="SAM" id="MobiDB-lite"/>
    </source>
</evidence>
<keyword evidence="3" id="KW-1185">Reference proteome</keyword>
<feature type="compositionally biased region" description="Pro residues" evidence="1">
    <location>
        <begin position="129"/>
        <end position="139"/>
    </location>
</feature>
<name>A0A9P4N9Q7_9PLEO</name>
<reference evidence="3" key="1">
    <citation type="journal article" date="2020" name="Stud. Mycol.">
        <title>101 Dothideomycetes genomes: A test case for predicting lifestyles and emergence of pathogens.</title>
        <authorList>
            <person name="Haridas S."/>
            <person name="Albert R."/>
            <person name="Binder M."/>
            <person name="Bloem J."/>
            <person name="LaButti K."/>
            <person name="Salamov A."/>
            <person name="Andreopoulos B."/>
            <person name="Baker S."/>
            <person name="Barry K."/>
            <person name="Bills G."/>
            <person name="Bluhm B."/>
            <person name="Cannon C."/>
            <person name="Castanera R."/>
            <person name="Culley D."/>
            <person name="Daum C."/>
            <person name="Ezra D."/>
            <person name="Gonzalez J."/>
            <person name="Henrissat B."/>
            <person name="Kuo A."/>
            <person name="Liang C."/>
            <person name="Lipzen A."/>
            <person name="Lutzoni F."/>
            <person name="Magnuson J."/>
            <person name="Mondo S."/>
            <person name="Nolan M."/>
            <person name="Ohm R."/>
            <person name="Pangilinan J."/>
            <person name="Park H.-J."/>
            <person name="Ramirez L."/>
            <person name="Alfaro M."/>
            <person name="Sun H."/>
            <person name="Tritt A."/>
            <person name="Yoshinaga Y."/>
            <person name="Zwiers L.-H."/>
            <person name="Turgeon B."/>
            <person name="Goodwin S."/>
            <person name="Spatafora J."/>
            <person name="Crous P."/>
            <person name="Grigoriev I."/>
        </authorList>
    </citation>
    <scope>NUCLEOTIDE SEQUENCE [LARGE SCALE GENOMIC DNA]</scope>
    <source>
        <strain evidence="3">CBS 304.66</strain>
    </source>
</reference>
<sequence>MSQPSVLAIRNVMQRPSSLPPSKILSFPQNSENSTSSPQAKMTCEPSPNMASETRKPKRLSKRFSQHFPKSRSSDNDGAQEIKRGSTGGFFSNGFSLRTTSYSNSSSTVSSSSSSSTASTTPSTAPSTTPSPPSYPNRY</sequence>
<feature type="region of interest" description="Disordered" evidence="1">
    <location>
        <begin position="1"/>
        <end position="139"/>
    </location>
</feature>
<accession>A0A9P4N9Q7</accession>
<comment type="caution">
    <text evidence="2">The sequence shown here is derived from an EMBL/GenBank/DDBJ whole genome shotgun (WGS) entry which is preliminary data.</text>
</comment>
<dbReference type="AlphaFoldDB" id="A0A9P4N9Q7"/>
<evidence type="ECO:0000313" key="2">
    <source>
        <dbReference type="EMBL" id="KAF2269202.1"/>
    </source>
</evidence>
<dbReference type="Proteomes" id="UP000800093">
    <property type="component" value="Unassembled WGS sequence"/>
</dbReference>
<feature type="compositionally biased region" description="Basic residues" evidence="1">
    <location>
        <begin position="56"/>
        <end position="65"/>
    </location>
</feature>
<dbReference type="EMBL" id="ML986583">
    <property type="protein sequence ID" value="KAF2269202.1"/>
    <property type="molecule type" value="Genomic_DNA"/>
</dbReference>
<protein>
    <submittedName>
        <fullName evidence="2">Uncharacterized protein</fullName>
    </submittedName>
</protein>
<evidence type="ECO:0000313" key="3">
    <source>
        <dbReference type="Proteomes" id="UP000800093"/>
    </source>
</evidence>
<feature type="compositionally biased region" description="Basic and acidic residues" evidence="1">
    <location>
        <begin position="72"/>
        <end position="84"/>
    </location>
</feature>
<proteinExistence type="predicted"/>
<organism evidence="2 3">
    <name type="scientific">Lojkania enalia</name>
    <dbReference type="NCBI Taxonomy" id="147567"/>
    <lineage>
        <taxon>Eukaryota</taxon>
        <taxon>Fungi</taxon>
        <taxon>Dikarya</taxon>
        <taxon>Ascomycota</taxon>
        <taxon>Pezizomycotina</taxon>
        <taxon>Dothideomycetes</taxon>
        <taxon>Pleosporomycetidae</taxon>
        <taxon>Pleosporales</taxon>
        <taxon>Pleosporales incertae sedis</taxon>
        <taxon>Lojkania</taxon>
    </lineage>
</organism>
<feature type="compositionally biased region" description="Low complexity" evidence="1">
    <location>
        <begin position="89"/>
        <end position="128"/>
    </location>
</feature>
<feature type="compositionally biased region" description="Polar residues" evidence="1">
    <location>
        <begin position="27"/>
        <end position="40"/>
    </location>
</feature>